<dbReference type="SUPFAM" id="SSF57850">
    <property type="entry name" value="RING/U-box"/>
    <property type="match status" value="1"/>
</dbReference>
<dbReference type="InterPro" id="IPR015943">
    <property type="entry name" value="WD40/YVTN_repeat-like_dom_sf"/>
</dbReference>
<evidence type="ECO:0000256" key="1">
    <source>
        <dbReference type="PROSITE-ProRule" id="PRU00175"/>
    </source>
</evidence>
<dbReference type="GO" id="GO:0004842">
    <property type="term" value="F:ubiquitin-protein transferase activity"/>
    <property type="evidence" value="ECO:0007669"/>
    <property type="project" value="InterPro"/>
</dbReference>
<dbReference type="PANTHER" id="PTHR16047:SF7">
    <property type="entry name" value="E3 UBIQUITIN-PROTEIN LIGASE RFWD3"/>
    <property type="match status" value="1"/>
</dbReference>
<dbReference type="OrthoDB" id="5600418at2759"/>
<keyword evidence="1" id="KW-0863">Zinc-finger</keyword>
<dbReference type="SMART" id="SM00184">
    <property type="entry name" value="RING"/>
    <property type="match status" value="1"/>
</dbReference>
<dbReference type="InterPro" id="IPR037381">
    <property type="entry name" value="RFWD3"/>
</dbReference>
<accession>A2ESE1</accession>
<dbReference type="GO" id="GO:0016567">
    <property type="term" value="P:protein ubiquitination"/>
    <property type="evidence" value="ECO:0007669"/>
    <property type="project" value="InterPro"/>
</dbReference>
<gene>
    <name evidence="3" type="ORF">TVAG_396310</name>
</gene>
<name>A2ESE1_TRIV3</name>
<dbReference type="Gene3D" id="2.130.10.10">
    <property type="entry name" value="YVTN repeat-like/Quinoprotein amine dehydrogenase"/>
    <property type="match status" value="1"/>
</dbReference>
<dbReference type="InParanoid" id="A2ESE1"/>
<dbReference type="AlphaFoldDB" id="A2ESE1"/>
<dbReference type="Pfam" id="PF13639">
    <property type="entry name" value="zf-RING_2"/>
    <property type="match status" value="1"/>
</dbReference>
<keyword evidence="1" id="KW-0862">Zinc</keyword>
<dbReference type="CDD" id="cd16450">
    <property type="entry name" value="mRING-C3HGC3_RFWD3"/>
    <property type="match status" value="1"/>
</dbReference>
<dbReference type="GO" id="GO:0036297">
    <property type="term" value="P:interstrand cross-link repair"/>
    <property type="evidence" value="ECO:0007669"/>
    <property type="project" value="InterPro"/>
</dbReference>
<keyword evidence="4" id="KW-1185">Reference proteome</keyword>
<evidence type="ECO:0000313" key="3">
    <source>
        <dbReference type="EMBL" id="EAY04444.1"/>
    </source>
</evidence>
<dbReference type="InterPro" id="IPR011047">
    <property type="entry name" value="Quinoprotein_ADH-like_sf"/>
</dbReference>
<organism evidence="3 4">
    <name type="scientific">Trichomonas vaginalis (strain ATCC PRA-98 / G3)</name>
    <dbReference type="NCBI Taxonomy" id="412133"/>
    <lineage>
        <taxon>Eukaryota</taxon>
        <taxon>Metamonada</taxon>
        <taxon>Parabasalia</taxon>
        <taxon>Trichomonadida</taxon>
        <taxon>Trichomonadidae</taxon>
        <taxon>Trichomonas</taxon>
    </lineage>
</organism>
<dbReference type="RefSeq" id="XP_001316667.1">
    <property type="nucleotide sequence ID" value="XM_001316632.1"/>
</dbReference>
<feature type="domain" description="RING-type" evidence="2">
    <location>
        <begin position="9"/>
        <end position="52"/>
    </location>
</feature>
<dbReference type="Gene3D" id="3.30.40.10">
    <property type="entry name" value="Zinc/RING finger domain, C3HC4 (zinc finger)"/>
    <property type="match status" value="1"/>
</dbReference>
<dbReference type="PROSITE" id="PS50089">
    <property type="entry name" value="ZF_RING_2"/>
    <property type="match status" value="1"/>
</dbReference>
<dbReference type="PANTHER" id="PTHR16047">
    <property type="entry name" value="RFWD3 PROTEIN"/>
    <property type="match status" value="1"/>
</dbReference>
<dbReference type="InterPro" id="IPR001841">
    <property type="entry name" value="Znf_RING"/>
</dbReference>
<dbReference type="VEuPathDB" id="TrichDB:TVAG_396310"/>
<dbReference type="GO" id="GO:0008270">
    <property type="term" value="F:zinc ion binding"/>
    <property type="evidence" value="ECO:0007669"/>
    <property type="project" value="UniProtKB-KW"/>
</dbReference>
<dbReference type="EMBL" id="DS113475">
    <property type="protein sequence ID" value="EAY04444.1"/>
    <property type="molecule type" value="Genomic_DNA"/>
</dbReference>
<protein>
    <recommendedName>
        <fullName evidence="2">RING-type domain-containing protein</fullName>
    </recommendedName>
</protein>
<evidence type="ECO:0000259" key="2">
    <source>
        <dbReference type="PROSITE" id="PS50089"/>
    </source>
</evidence>
<dbReference type="SMR" id="A2ESE1"/>
<dbReference type="SUPFAM" id="SSF50998">
    <property type="entry name" value="Quinoprotein alcohol dehydrogenase-like"/>
    <property type="match status" value="1"/>
</dbReference>
<sequence length="416" mass="46866">MTEDEEENCMICMGPLATEGEHRVCSLKCGHIFGYKCIVEWLNTKSTCPACNSPATVESIIPLYWRGGKVIKNSELIMLTQENEKLKAENAEIIQSLSSNQTSQYSQASYFPSYPTILMTKEINDGLRLSFTKSRIVVTEKVNDNYGISYTEWQKPKWNFIPLCKLIIRDISVNKSPIEKSLTVSHEGSFSVVNLNENSIITTNTLPETPWCCCWINEDKAAIGAAHGTIFVVNTRTGDIISKKSTGPENPQFQSIIPTSTYSVIALNCRNAFTFNIETSMFIPNPISFDHEYIKMSNDNLIAISLKNKKCTLCDIKFQTLRSLRWFPIGEIKTRARPAIGTRNKSVYIAIPKPNFDFSIREIHDIDKDLYGSFSERYTTFEKNGSILDLDFSPGPDFLFAAMSSSLLIVLSLPVQ</sequence>
<reference evidence="3" key="2">
    <citation type="journal article" date="2007" name="Science">
        <title>Draft genome sequence of the sexually transmitted pathogen Trichomonas vaginalis.</title>
        <authorList>
            <person name="Carlton J.M."/>
            <person name="Hirt R.P."/>
            <person name="Silva J.C."/>
            <person name="Delcher A.L."/>
            <person name="Schatz M."/>
            <person name="Zhao Q."/>
            <person name="Wortman J.R."/>
            <person name="Bidwell S.L."/>
            <person name="Alsmark U.C.M."/>
            <person name="Besteiro S."/>
            <person name="Sicheritz-Ponten T."/>
            <person name="Noel C.J."/>
            <person name="Dacks J.B."/>
            <person name="Foster P.G."/>
            <person name="Simillion C."/>
            <person name="Van de Peer Y."/>
            <person name="Miranda-Saavedra D."/>
            <person name="Barton G.J."/>
            <person name="Westrop G.D."/>
            <person name="Mueller S."/>
            <person name="Dessi D."/>
            <person name="Fiori P.L."/>
            <person name="Ren Q."/>
            <person name="Paulsen I."/>
            <person name="Zhang H."/>
            <person name="Bastida-Corcuera F.D."/>
            <person name="Simoes-Barbosa A."/>
            <person name="Brown M.T."/>
            <person name="Hayes R.D."/>
            <person name="Mukherjee M."/>
            <person name="Okumura C.Y."/>
            <person name="Schneider R."/>
            <person name="Smith A.J."/>
            <person name="Vanacova S."/>
            <person name="Villalvazo M."/>
            <person name="Haas B.J."/>
            <person name="Pertea M."/>
            <person name="Feldblyum T.V."/>
            <person name="Utterback T.R."/>
            <person name="Shu C.L."/>
            <person name="Osoegawa K."/>
            <person name="de Jong P.J."/>
            <person name="Hrdy I."/>
            <person name="Horvathova L."/>
            <person name="Zubacova Z."/>
            <person name="Dolezal P."/>
            <person name="Malik S.B."/>
            <person name="Logsdon J.M. Jr."/>
            <person name="Henze K."/>
            <person name="Gupta A."/>
            <person name="Wang C.C."/>
            <person name="Dunne R.L."/>
            <person name="Upcroft J.A."/>
            <person name="Upcroft P."/>
            <person name="White O."/>
            <person name="Salzberg S.L."/>
            <person name="Tang P."/>
            <person name="Chiu C.-H."/>
            <person name="Lee Y.-S."/>
            <person name="Embley T.M."/>
            <person name="Coombs G.H."/>
            <person name="Mottram J.C."/>
            <person name="Tachezy J."/>
            <person name="Fraser-Liggett C.M."/>
            <person name="Johnson P.J."/>
        </authorList>
    </citation>
    <scope>NUCLEOTIDE SEQUENCE [LARGE SCALE GENOMIC DNA]</scope>
    <source>
        <strain evidence="3">G3</strain>
    </source>
</reference>
<dbReference type="GO" id="GO:0005634">
    <property type="term" value="C:nucleus"/>
    <property type="evidence" value="ECO:0007669"/>
    <property type="project" value="InterPro"/>
</dbReference>
<dbReference type="eggNOG" id="KOG1645">
    <property type="taxonomic scope" value="Eukaryota"/>
</dbReference>
<dbReference type="VEuPathDB" id="TrichDB:TVAGG3_0883100"/>
<dbReference type="KEGG" id="tva:4762306"/>
<dbReference type="STRING" id="5722.A2ESE1"/>
<keyword evidence="1" id="KW-0479">Metal-binding</keyword>
<proteinExistence type="predicted"/>
<reference evidence="3" key="1">
    <citation type="submission" date="2006-10" db="EMBL/GenBank/DDBJ databases">
        <authorList>
            <person name="Amadeo P."/>
            <person name="Zhao Q."/>
            <person name="Wortman J."/>
            <person name="Fraser-Liggett C."/>
            <person name="Carlton J."/>
        </authorList>
    </citation>
    <scope>NUCLEOTIDE SEQUENCE</scope>
    <source>
        <strain evidence="3">G3</strain>
    </source>
</reference>
<dbReference type="InterPro" id="IPR013083">
    <property type="entry name" value="Znf_RING/FYVE/PHD"/>
</dbReference>
<dbReference type="Proteomes" id="UP000001542">
    <property type="component" value="Unassembled WGS sequence"/>
</dbReference>
<evidence type="ECO:0000313" key="4">
    <source>
        <dbReference type="Proteomes" id="UP000001542"/>
    </source>
</evidence>